<dbReference type="AlphaFoldDB" id="A0AAF1B211"/>
<proteinExistence type="predicted"/>
<evidence type="ECO:0000313" key="3">
    <source>
        <dbReference type="EMBL" id="WOH03200.1"/>
    </source>
</evidence>
<gene>
    <name evidence="3" type="ORF">DCAR_0522596</name>
</gene>
<protein>
    <submittedName>
        <fullName evidence="3">Uncharacterized protein</fullName>
    </submittedName>
</protein>
<keyword evidence="4" id="KW-1185">Reference proteome</keyword>
<feature type="chain" id="PRO_5042045953" evidence="2">
    <location>
        <begin position="22"/>
        <end position="72"/>
    </location>
</feature>
<evidence type="ECO:0000313" key="4">
    <source>
        <dbReference type="Proteomes" id="UP000077755"/>
    </source>
</evidence>
<feature type="compositionally biased region" description="Polar residues" evidence="1">
    <location>
        <begin position="62"/>
        <end position="72"/>
    </location>
</feature>
<keyword evidence="2" id="KW-0732">Signal</keyword>
<feature type="compositionally biased region" description="Basic and acidic residues" evidence="1">
    <location>
        <begin position="45"/>
        <end position="59"/>
    </location>
</feature>
<evidence type="ECO:0000256" key="1">
    <source>
        <dbReference type="SAM" id="MobiDB-lite"/>
    </source>
</evidence>
<reference evidence="3" key="1">
    <citation type="journal article" date="2016" name="Nat. Genet.">
        <title>A high-quality carrot genome assembly provides new insights into carotenoid accumulation and asterid genome evolution.</title>
        <authorList>
            <person name="Iorizzo M."/>
            <person name="Ellison S."/>
            <person name="Senalik D."/>
            <person name="Zeng P."/>
            <person name="Satapoomin P."/>
            <person name="Huang J."/>
            <person name="Bowman M."/>
            <person name="Iovene M."/>
            <person name="Sanseverino W."/>
            <person name="Cavagnaro P."/>
            <person name="Yildiz M."/>
            <person name="Macko-Podgorni A."/>
            <person name="Moranska E."/>
            <person name="Grzebelus E."/>
            <person name="Grzebelus D."/>
            <person name="Ashrafi H."/>
            <person name="Zheng Z."/>
            <person name="Cheng S."/>
            <person name="Spooner D."/>
            <person name="Van Deynze A."/>
            <person name="Simon P."/>
        </authorList>
    </citation>
    <scope>NUCLEOTIDE SEQUENCE</scope>
    <source>
        <tissue evidence="3">Leaf</tissue>
    </source>
</reference>
<evidence type="ECO:0000256" key="2">
    <source>
        <dbReference type="SAM" id="SignalP"/>
    </source>
</evidence>
<sequence>MGGFKLLLLFLFCLICVRSGGQLFSSAAESVDHQQEEQVFGPHRPVNDTTKDFDVDKRKVPTGSNPLHNKRR</sequence>
<feature type="region of interest" description="Disordered" evidence="1">
    <location>
        <begin position="34"/>
        <end position="72"/>
    </location>
</feature>
<name>A0AAF1B211_DAUCS</name>
<feature type="signal peptide" evidence="2">
    <location>
        <begin position="1"/>
        <end position="21"/>
    </location>
</feature>
<reference evidence="3" key="2">
    <citation type="submission" date="2022-03" db="EMBL/GenBank/DDBJ databases">
        <title>Draft title - Genomic analysis of global carrot germplasm unveils the trajectory of domestication and the origin of high carotenoid orange carrot.</title>
        <authorList>
            <person name="Iorizzo M."/>
            <person name="Ellison S."/>
            <person name="Senalik D."/>
            <person name="Macko-Podgorni A."/>
            <person name="Grzebelus D."/>
            <person name="Bostan H."/>
            <person name="Rolling W."/>
            <person name="Curaba J."/>
            <person name="Simon P."/>
        </authorList>
    </citation>
    <scope>NUCLEOTIDE SEQUENCE</scope>
    <source>
        <tissue evidence="3">Leaf</tissue>
    </source>
</reference>
<dbReference type="Proteomes" id="UP000077755">
    <property type="component" value="Chromosome 5"/>
</dbReference>
<organism evidence="3 4">
    <name type="scientific">Daucus carota subsp. sativus</name>
    <name type="common">Carrot</name>
    <dbReference type="NCBI Taxonomy" id="79200"/>
    <lineage>
        <taxon>Eukaryota</taxon>
        <taxon>Viridiplantae</taxon>
        <taxon>Streptophyta</taxon>
        <taxon>Embryophyta</taxon>
        <taxon>Tracheophyta</taxon>
        <taxon>Spermatophyta</taxon>
        <taxon>Magnoliopsida</taxon>
        <taxon>eudicotyledons</taxon>
        <taxon>Gunneridae</taxon>
        <taxon>Pentapetalae</taxon>
        <taxon>asterids</taxon>
        <taxon>campanulids</taxon>
        <taxon>Apiales</taxon>
        <taxon>Apiaceae</taxon>
        <taxon>Apioideae</taxon>
        <taxon>Scandiceae</taxon>
        <taxon>Daucinae</taxon>
        <taxon>Daucus</taxon>
        <taxon>Daucus sect. Daucus</taxon>
    </lineage>
</organism>
<dbReference type="EMBL" id="CP093347">
    <property type="protein sequence ID" value="WOH03200.1"/>
    <property type="molecule type" value="Genomic_DNA"/>
</dbReference>
<accession>A0AAF1B211</accession>